<dbReference type="AlphaFoldDB" id="Q745R6"/>
<dbReference type="GO" id="GO:0005524">
    <property type="term" value="F:ATP binding"/>
    <property type="evidence" value="ECO:0007669"/>
    <property type="project" value="InterPro"/>
</dbReference>
<dbReference type="Gene3D" id="3.40.50.300">
    <property type="entry name" value="P-loop containing nucleotide triphosphate hydrolases"/>
    <property type="match status" value="1"/>
</dbReference>
<dbReference type="EMBL" id="AE016958">
    <property type="protein sequence ID" value="AAS02589.1"/>
    <property type="molecule type" value="Genomic_DNA"/>
</dbReference>
<comment type="similarity">
    <text evidence="1">Belongs to the ABC transporter superfamily.</text>
</comment>
<name>Q745R6_MYCPA</name>
<feature type="domain" description="ABC transporter" evidence="4">
    <location>
        <begin position="19"/>
        <end position="54"/>
    </location>
</feature>
<feature type="compositionally biased region" description="Polar residues" evidence="3">
    <location>
        <begin position="59"/>
        <end position="86"/>
    </location>
</feature>
<evidence type="ECO:0000256" key="2">
    <source>
        <dbReference type="ARBA" id="ARBA00022448"/>
    </source>
</evidence>
<organism evidence="5 6">
    <name type="scientific">Mycolicibacterium paratuberculosis (strain ATCC BAA-968 / K-10)</name>
    <name type="common">Mycobacterium paratuberculosis</name>
    <dbReference type="NCBI Taxonomy" id="262316"/>
    <lineage>
        <taxon>Bacteria</taxon>
        <taxon>Bacillati</taxon>
        <taxon>Actinomycetota</taxon>
        <taxon>Actinomycetes</taxon>
        <taxon>Mycobacteriales</taxon>
        <taxon>Mycobacteriaceae</taxon>
        <taxon>Mycobacterium</taxon>
        <taxon>Mycobacterium avium complex (MAC)</taxon>
    </lineage>
</organism>
<gene>
    <name evidence="5" type="ordered locus">MAP_0272</name>
</gene>
<feature type="region of interest" description="Disordered" evidence="3">
    <location>
        <begin position="56"/>
        <end position="86"/>
    </location>
</feature>
<reference evidence="5 6" key="1">
    <citation type="journal article" date="2005" name="Proc. Natl. Acad. Sci. U.S.A.">
        <title>The complete genome sequence of Mycobacterium avium subspecies paratuberculosis.</title>
        <authorList>
            <person name="Li L."/>
            <person name="Bannantine J.P."/>
            <person name="Zhang Q."/>
            <person name="Amonsin A."/>
            <person name="May B.J."/>
            <person name="Alt D."/>
            <person name="Banerji N."/>
            <person name="Kanjilal S."/>
            <person name="Kapur V."/>
        </authorList>
    </citation>
    <scope>NUCLEOTIDE SEQUENCE [LARGE SCALE GENOMIC DNA]</scope>
    <source>
        <strain evidence="6">ATCC BAA-968 / K-10</strain>
    </source>
</reference>
<proteinExistence type="inferred from homology"/>
<dbReference type="PANTHER" id="PTHR43117:SF4">
    <property type="entry name" value="OSMOPROTECTANT IMPORT ATP-BINDING PROTEIN OSMV"/>
    <property type="match status" value="1"/>
</dbReference>
<protein>
    <recommendedName>
        <fullName evidence="4">ABC transporter domain-containing protein</fullName>
    </recommendedName>
</protein>
<evidence type="ECO:0000256" key="1">
    <source>
        <dbReference type="ARBA" id="ARBA00005417"/>
    </source>
</evidence>
<dbReference type="GO" id="GO:0016887">
    <property type="term" value="F:ATP hydrolysis activity"/>
    <property type="evidence" value="ECO:0007669"/>
    <property type="project" value="InterPro"/>
</dbReference>
<sequence>MIVFANVSKVFADGTAAVDRLSLTVPTGKLTVFVGSSGSGKTTALRMINRMIEPRPAPSASTVSTCPPSTRSNCAWASATSSSMPG</sequence>
<keyword evidence="6" id="KW-1185">Reference proteome</keyword>
<dbReference type="KEGG" id="mpa:MAP_0272"/>
<accession>Q745R6</accession>
<dbReference type="SUPFAM" id="SSF52540">
    <property type="entry name" value="P-loop containing nucleoside triphosphate hydrolases"/>
    <property type="match status" value="1"/>
</dbReference>
<dbReference type="HOGENOM" id="CLU_2494606_0_0_11"/>
<dbReference type="STRING" id="262316.MAP_0272"/>
<dbReference type="InterPro" id="IPR027417">
    <property type="entry name" value="P-loop_NTPase"/>
</dbReference>
<evidence type="ECO:0000313" key="5">
    <source>
        <dbReference type="EMBL" id="AAS02589.1"/>
    </source>
</evidence>
<dbReference type="PANTHER" id="PTHR43117">
    <property type="entry name" value="OSMOPROTECTANT IMPORT ATP-BINDING PROTEIN OSMV"/>
    <property type="match status" value="1"/>
</dbReference>
<dbReference type="Proteomes" id="UP000000580">
    <property type="component" value="Chromosome"/>
</dbReference>
<evidence type="ECO:0000313" key="6">
    <source>
        <dbReference type="Proteomes" id="UP000000580"/>
    </source>
</evidence>
<dbReference type="Pfam" id="PF00005">
    <property type="entry name" value="ABC_tran"/>
    <property type="match status" value="1"/>
</dbReference>
<dbReference type="eggNOG" id="COG1125">
    <property type="taxonomic scope" value="Bacteria"/>
</dbReference>
<evidence type="ECO:0000259" key="4">
    <source>
        <dbReference type="Pfam" id="PF00005"/>
    </source>
</evidence>
<evidence type="ECO:0000256" key="3">
    <source>
        <dbReference type="SAM" id="MobiDB-lite"/>
    </source>
</evidence>
<keyword evidence="2" id="KW-0813">Transport</keyword>
<dbReference type="InterPro" id="IPR003439">
    <property type="entry name" value="ABC_transporter-like_ATP-bd"/>
</dbReference>